<dbReference type="Gene3D" id="3.40.50.11010">
    <property type="match status" value="1"/>
</dbReference>
<sequence length="376" mass="42211">MADLVVFGEDWGGLPSSTQHLIGHLLKRHRVIWINSIGLRSPKPGLRDFLRIIAKVRAMLGLSQKPERVKDGPQPIILNPKVIPFHGFSHARKINKRWLTEAILSACAEHDFKDIILWTSLPTAVDIVGSLGEKASIYYCGDDFNALDGVDHATVNPMERELVSKVDLTLVVSEALAHKFAGHNTIMLPHGVDFELFSKPSSCPRDVPDKKPTAGFYGSLSEWLDVEMMAQTATAMPGWNFVFVGTVKTRVGVLEELPNVHFLGPKAHSRLPGYVQNWDVALLPFRHNRQIQACNPLKLREYLASGTAIASTDFPAVRLYKDLIAIQKNKEPFSRVIQRAYESRDNKQARQDLVANESWQHRANQLEDLIIHLAQK</sequence>
<dbReference type="Pfam" id="PF13692">
    <property type="entry name" value="Glyco_trans_1_4"/>
    <property type="match status" value="1"/>
</dbReference>
<dbReference type="Proteomes" id="UP000028006">
    <property type="component" value="Unassembled WGS sequence"/>
</dbReference>
<proteinExistence type="predicted"/>
<keyword evidence="2" id="KW-1185">Reference proteome</keyword>
<gene>
    <name evidence="1" type="ORF">GZ77_13000</name>
</gene>
<comment type="caution">
    <text evidence="1">The sequence shown here is derived from an EMBL/GenBank/DDBJ whole genome shotgun (WGS) entry which is preliminary data.</text>
</comment>
<evidence type="ECO:0000313" key="2">
    <source>
        <dbReference type="Proteomes" id="UP000028006"/>
    </source>
</evidence>
<dbReference type="AlphaFoldDB" id="A0A081N4G1"/>
<dbReference type="SUPFAM" id="SSF53756">
    <property type="entry name" value="UDP-Glycosyltransferase/glycogen phosphorylase"/>
    <property type="match status" value="1"/>
</dbReference>
<reference evidence="1 2" key="1">
    <citation type="submission" date="2014-06" db="EMBL/GenBank/DDBJ databases">
        <title>Whole Genome Sequences of Three Symbiotic Endozoicomonas Bacteria.</title>
        <authorList>
            <person name="Neave M.J."/>
            <person name="Apprill A."/>
            <person name="Voolstra C.R."/>
        </authorList>
    </citation>
    <scope>NUCLEOTIDE SEQUENCE [LARGE SCALE GENOMIC DNA]</scope>
    <source>
        <strain evidence="1 2">LMG 24815</strain>
    </source>
</reference>
<dbReference type="EMBL" id="JOKG01000003">
    <property type="protein sequence ID" value="KEQ13334.1"/>
    <property type="molecule type" value="Genomic_DNA"/>
</dbReference>
<name>A0A081N4G1_9GAMM</name>
<protein>
    <recommendedName>
        <fullName evidence="3">Glycosyl transferase</fullName>
    </recommendedName>
</protein>
<dbReference type="RefSeq" id="WP_034876069.1">
    <property type="nucleotide sequence ID" value="NZ_JOKG01000003.1"/>
</dbReference>
<dbReference type="eggNOG" id="COG0438">
    <property type="taxonomic scope" value="Bacteria"/>
</dbReference>
<accession>A0A081N4G1</accession>
<evidence type="ECO:0000313" key="1">
    <source>
        <dbReference type="EMBL" id="KEQ13334.1"/>
    </source>
</evidence>
<evidence type="ECO:0008006" key="3">
    <source>
        <dbReference type="Google" id="ProtNLM"/>
    </source>
</evidence>
<organism evidence="1 2">
    <name type="scientific">Endozoicomonas montiporae</name>
    <dbReference type="NCBI Taxonomy" id="1027273"/>
    <lineage>
        <taxon>Bacteria</taxon>
        <taxon>Pseudomonadati</taxon>
        <taxon>Pseudomonadota</taxon>
        <taxon>Gammaproteobacteria</taxon>
        <taxon>Oceanospirillales</taxon>
        <taxon>Endozoicomonadaceae</taxon>
        <taxon>Endozoicomonas</taxon>
    </lineage>
</organism>
<dbReference type="Gene3D" id="3.40.50.2000">
    <property type="entry name" value="Glycogen Phosphorylase B"/>
    <property type="match status" value="1"/>
</dbReference>